<gene>
    <name evidence="1" type="ORF">DJ90_5946</name>
</gene>
<organism evidence="1 2">
    <name type="scientific">Paenibacillus macerans</name>
    <name type="common">Bacillus macerans</name>
    <dbReference type="NCBI Taxonomy" id="44252"/>
    <lineage>
        <taxon>Bacteria</taxon>
        <taxon>Bacillati</taxon>
        <taxon>Bacillota</taxon>
        <taxon>Bacilli</taxon>
        <taxon>Bacillales</taxon>
        <taxon>Paenibacillaceae</taxon>
        <taxon>Paenibacillus</taxon>
    </lineage>
</organism>
<sequence>MLRNFGWIPAKSSEFQRNAVECGEISVTLAKLNKLRRTLANSVNSNRNHKSKK</sequence>
<accession>A0A090Y898</accession>
<dbReference type="EMBL" id="JMQA01000046">
    <property type="protein sequence ID" value="KFM94684.1"/>
    <property type="molecule type" value="Genomic_DNA"/>
</dbReference>
<evidence type="ECO:0000313" key="2">
    <source>
        <dbReference type="Proteomes" id="UP000029278"/>
    </source>
</evidence>
<dbReference type="Proteomes" id="UP000029278">
    <property type="component" value="Unassembled WGS sequence"/>
</dbReference>
<comment type="caution">
    <text evidence="1">The sequence shown here is derived from an EMBL/GenBank/DDBJ whole genome shotgun (WGS) entry which is preliminary data.</text>
</comment>
<name>A0A090Y898_PAEMA</name>
<evidence type="ECO:0000313" key="1">
    <source>
        <dbReference type="EMBL" id="KFM94684.1"/>
    </source>
</evidence>
<protein>
    <submittedName>
        <fullName evidence="1">Uncharacterized protein</fullName>
    </submittedName>
</protein>
<dbReference type="AlphaFoldDB" id="A0A090Y898"/>
<reference evidence="1 2" key="1">
    <citation type="submission" date="2014-04" db="EMBL/GenBank/DDBJ databases">
        <authorList>
            <person name="Bishop-Lilly K.A."/>
            <person name="Broomall S.M."/>
            <person name="Chain P.S."/>
            <person name="Chertkov O."/>
            <person name="Coyne S.R."/>
            <person name="Daligault H.E."/>
            <person name="Davenport K.W."/>
            <person name="Erkkila T."/>
            <person name="Frey K.G."/>
            <person name="Gibbons H.S."/>
            <person name="Gu W."/>
            <person name="Jaissle J."/>
            <person name="Johnson S.L."/>
            <person name="Koroleva G.I."/>
            <person name="Ladner J.T."/>
            <person name="Lo C.-C."/>
            <person name="Minogue T.D."/>
            <person name="Munk C."/>
            <person name="Palacios G.F."/>
            <person name="Redden C.L."/>
            <person name="Rosenzweig C.N."/>
            <person name="Scholz M.B."/>
            <person name="Teshima H."/>
            <person name="Xu Y."/>
        </authorList>
    </citation>
    <scope>NUCLEOTIDE SEQUENCE [LARGE SCALE GENOMIC DNA]</scope>
    <source>
        <strain evidence="1 2">8244</strain>
    </source>
</reference>
<proteinExistence type="predicted"/>
<dbReference type="HOGENOM" id="CLU_3064233_0_0_9"/>
<keyword evidence="2" id="KW-1185">Reference proteome</keyword>